<dbReference type="InterPro" id="IPR000254">
    <property type="entry name" value="CBD"/>
</dbReference>
<dbReference type="InterPro" id="IPR035971">
    <property type="entry name" value="CBD_sf"/>
</dbReference>
<dbReference type="GO" id="GO:0016788">
    <property type="term" value="F:hydrolase activity, acting on ester bonds"/>
    <property type="evidence" value="ECO:0007669"/>
    <property type="project" value="InterPro"/>
</dbReference>
<evidence type="ECO:0000313" key="6">
    <source>
        <dbReference type="EMBL" id="CCA73365.1"/>
    </source>
</evidence>
<evidence type="ECO:0000256" key="1">
    <source>
        <dbReference type="ARBA" id="ARBA00022729"/>
    </source>
</evidence>
<dbReference type="SUPFAM" id="SSF57180">
    <property type="entry name" value="Cellulose-binding domain"/>
    <property type="match status" value="1"/>
</dbReference>
<dbReference type="HOGENOM" id="CLU_015101_4_2_1"/>
<dbReference type="PANTHER" id="PTHR45648:SF85">
    <property type="entry name" value="A, PUTATIVE (AFU_ORTHOLOGUE AFUA_2G10760)-RELATED"/>
    <property type="match status" value="1"/>
</dbReference>
<gene>
    <name evidence="6" type="ORF">PIIN_07320</name>
</gene>
<organism evidence="6 7">
    <name type="scientific">Serendipita indica (strain DSM 11827)</name>
    <name type="common">Root endophyte fungus</name>
    <name type="synonym">Piriformospora indica</name>
    <dbReference type="NCBI Taxonomy" id="1109443"/>
    <lineage>
        <taxon>Eukaryota</taxon>
        <taxon>Fungi</taxon>
        <taxon>Dikarya</taxon>
        <taxon>Basidiomycota</taxon>
        <taxon>Agaricomycotina</taxon>
        <taxon>Agaricomycetes</taxon>
        <taxon>Sebacinales</taxon>
        <taxon>Serendipitaceae</taxon>
        <taxon>Serendipita</taxon>
    </lineage>
</organism>
<feature type="chain" id="PRO_5003468971" description="CBM1 domain-containing protein" evidence="4">
    <location>
        <begin position="20"/>
        <end position="366"/>
    </location>
</feature>
<feature type="compositionally biased region" description="Low complexity" evidence="3">
    <location>
        <begin position="59"/>
        <end position="90"/>
    </location>
</feature>
<dbReference type="GO" id="GO:0005576">
    <property type="term" value="C:extracellular region"/>
    <property type="evidence" value="ECO:0007669"/>
    <property type="project" value="InterPro"/>
</dbReference>
<dbReference type="PROSITE" id="PS51164">
    <property type="entry name" value="CBM1_2"/>
    <property type="match status" value="1"/>
</dbReference>
<evidence type="ECO:0000256" key="4">
    <source>
        <dbReference type="SAM" id="SignalP"/>
    </source>
</evidence>
<dbReference type="PROSITE" id="PS00562">
    <property type="entry name" value="CBM1_1"/>
    <property type="match status" value="1"/>
</dbReference>
<dbReference type="InterPro" id="IPR036514">
    <property type="entry name" value="SGNH_hydro_sf"/>
</dbReference>
<dbReference type="GO" id="GO:0005975">
    <property type="term" value="P:carbohydrate metabolic process"/>
    <property type="evidence" value="ECO:0007669"/>
    <property type="project" value="InterPro"/>
</dbReference>
<dbReference type="InParanoid" id="G4TPX2"/>
<feature type="signal peptide" evidence="4">
    <location>
        <begin position="1"/>
        <end position="19"/>
    </location>
</feature>
<protein>
    <recommendedName>
        <fullName evidence="5">CBM1 domain-containing protein</fullName>
    </recommendedName>
</protein>
<feature type="domain" description="CBM1" evidence="5">
    <location>
        <begin position="19"/>
        <end position="55"/>
    </location>
</feature>
<keyword evidence="2" id="KW-0378">Hydrolase</keyword>
<dbReference type="InterPro" id="IPR051058">
    <property type="entry name" value="GDSL_Est/Lipase"/>
</dbReference>
<dbReference type="STRING" id="1109443.G4TPX2"/>
<keyword evidence="7" id="KW-1185">Reference proteome</keyword>
<dbReference type="CDD" id="cd01846">
    <property type="entry name" value="fatty_acyltransferase_like"/>
    <property type="match status" value="1"/>
</dbReference>
<reference evidence="6 7" key="1">
    <citation type="journal article" date="2011" name="PLoS Pathog.">
        <title>Endophytic Life Strategies Decoded by Genome and Transcriptome Analyses of the Mutualistic Root Symbiont Piriformospora indica.</title>
        <authorList>
            <person name="Zuccaro A."/>
            <person name="Lahrmann U."/>
            <person name="Guldener U."/>
            <person name="Langen G."/>
            <person name="Pfiffi S."/>
            <person name="Biedenkopf D."/>
            <person name="Wong P."/>
            <person name="Samans B."/>
            <person name="Grimm C."/>
            <person name="Basiewicz M."/>
            <person name="Murat C."/>
            <person name="Martin F."/>
            <person name="Kogel K.H."/>
        </authorList>
    </citation>
    <scope>NUCLEOTIDE SEQUENCE [LARGE SCALE GENOMIC DNA]</scope>
    <source>
        <strain evidence="6 7">DSM 11827</strain>
    </source>
</reference>
<evidence type="ECO:0000256" key="3">
    <source>
        <dbReference type="SAM" id="MobiDB-lite"/>
    </source>
</evidence>
<dbReference type="OMA" id="NLNERIM"/>
<sequence>MKSLALLSISVSLLPAVLGQQSAWGQCGGQGWTGPTTCVSGYTCVYSNPWYSQCIPGSATGNTSTGSSTRPTSSSSTSRTSSSTSSAPGTSGTGTGKFWFSFGDSYTQTGFSYSGTQPSNSNPFGNPTYPGNTPCGSNPNWIDYAATTYNSGIVKVYNHAFGGATIDASIVAPWSNTVKTLVGQVNDFLNYNAPGKTYYPSWSSSNTLFSVWIGINDIGQAYWRGSVPNMDTLMNRYFQLVQSMYNVGARHFLFLTVPPVQRSPLMLGQGSTNTANQKAVIANYNAKLKAKAASWAASNAGATALVYDTSTVVNAILDNPSAYGLRDATSYGSGNTYAWCDNYHISPVVHKALAADLSKLIKGTYI</sequence>
<dbReference type="Gene3D" id="3.40.50.1110">
    <property type="entry name" value="SGNH hydrolase"/>
    <property type="match status" value="1"/>
</dbReference>
<dbReference type="Proteomes" id="UP000007148">
    <property type="component" value="Unassembled WGS sequence"/>
</dbReference>
<proteinExistence type="predicted"/>
<dbReference type="OrthoDB" id="1600564at2759"/>
<evidence type="ECO:0000256" key="2">
    <source>
        <dbReference type="ARBA" id="ARBA00022801"/>
    </source>
</evidence>
<dbReference type="GO" id="GO:0030248">
    <property type="term" value="F:cellulose binding"/>
    <property type="evidence" value="ECO:0007669"/>
    <property type="project" value="InterPro"/>
</dbReference>
<keyword evidence="1 4" id="KW-0732">Signal</keyword>
<evidence type="ECO:0000259" key="5">
    <source>
        <dbReference type="PROSITE" id="PS51164"/>
    </source>
</evidence>
<comment type="caution">
    <text evidence="6">The sequence shown here is derived from an EMBL/GenBank/DDBJ whole genome shotgun (WGS) entry which is preliminary data.</text>
</comment>
<dbReference type="PANTHER" id="PTHR45648">
    <property type="entry name" value="GDSL LIPASE/ACYLHYDROLASE FAMILY PROTEIN (AFU_ORTHOLOGUE AFUA_4G14700)"/>
    <property type="match status" value="1"/>
</dbReference>
<dbReference type="SUPFAM" id="SSF52266">
    <property type="entry name" value="SGNH hydrolase"/>
    <property type="match status" value="1"/>
</dbReference>
<feature type="region of interest" description="Disordered" evidence="3">
    <location>
        <begin position="59"/>
        <end position="91"/>
    </location>
</feature>
<evidence type="ECO:0000313" key="7">
    <source>
        <dbReference type="Proteomes" id="UP000007148"/>
    </source>
</evidence>
<dbReference type="EMBL" id="CAFZ01000220">
    <property type="protein sequence ID" value="CCA73365.1"/>
    <property type="molecule type" value="Genomic_DNA"/>
</dbReference>
<dbReference type="InterPro" id="IPR001087">
    <property type="entry name" value="GDSL"/>
</dbReference>
<accession>G4TPX2</accession>
<dbReference type="eggNOG" id="ENOG502RS04">
    <property type="taxonomic scope" value="Eukaryota"/>
</dbReference>
<dbReference type="Pfam" id="PF00734">
    <property type="entry name" value="CBM_1"/>
    <property type="match status" value="1"/>
</dbReference>
<name>G4TPX2_SERID</name>
<dbReference type="AlphaFoldDB" id="G4TPX2"/>
<dbReference type="SMART" id="SM00236">
    <property type="entry name" value="fCBD"/>
    <property type="match status" value="1"/>
</dbReference>
<dbReference type="Pfam" id="PF00657">
    <property type="entry name" value="Lipase_GDSL"/>
    <property type="match status" value="1"/>
</dbReference>